<reference evidence="2 3" key="1">
    <citation type="submission" date="2018-06" db="EMBL/GenBank/DDBJ databases">
        <authorList>
            <consortium name="Pathogen Informatics"/>
            <person name="Doyle S."/>
        </authorList>
    </citation>
    <scope>NUCLEOTIDE SEQUENCE [LARGE SCALE GENOMIC DNA]</scope>
    <source>
        <strain evidence="2 3">NCTC7928</strain>
    </source>
</reference>
<dbReference type="InterPro" id="IPR009808">
    <property type="entry name" value="DUF1378"/>
</dbReference>
<dbReference type="Pfam" id="PF07125">
    <property type="entry name" value="DUF1378"/>
    <property type="match status" value="1"/>
</dbReference>
<keyword evidence="1" id="KW-0812">Transmembrane</keyword>
<evidence type="ECO:0000256" key="1">
    <source>
        <dbReference type="SAM" id="Phobius"/>
    </source>
</evidence>
<organism evidence="2 3">
    <name type="scientific">Escherichia coli</name>
    <dbReference type="NCBI Taxonomy" id="562"/>
    <lineage>
        <taxon>Bacteria</taxon>
        <taxon>Pseudomonadati</taxon>
        <taxon>Pseudomonadota</taxon>
        <taxon>Gammaproteobacteria</taxon>
        <taxon>Enterobacterales</taxon>
        <taxon>Enterobacteriaceae</taxon>
        <taxon>Escherichia</taxon>
    </lineage>
</organism>
<accession>A0A376LML9</accession>
<feature type="transmembrane region" description="Helical" evidence="1">
    <location>
        <begin position="6"/>
        <end position="28"/>
    </location>
</feature>
<proteinExistence type="predicted"/>
<dbReference type="RefSeq" id="WP_001405838.1">
    <property type="nucleotide sequence ID" value="NZ_BFLC01000037.1"/>
</dbReference>
<gene>
    <name evidence="2" type="ORF">NCTC7928_06233</name>
</gene>
<dbReference type="Proteomes" id="UP000254877">
    <property type="component" value="Unassembled WGS sequence"/>
</dbReference>
<evidence type="ECO:0000313" key="3">
    <source>
        <dbReference type="Proteomes" id="UP000254877"/>
    </source>
</evidence>
<evidence type="ECO:0000313" key="2">
    <source>
        <dbReference type="EMBL" id="STF45452.1"/>
    </source>
</evidence>
<dbReference type="EMBL" id="UGAB01000002">
    <property type="protein sequence ID" value="STF45452.1"/>
    <property type="molecule type" value="Genomic_DNA"/>
</dbReference>
<keyword evidence="1" id="KW-0472">Membrane</keyword>
<dbReference type="AlphaFoldDB" id="A0A376LML9"/>
<name>A0A376LML9_ECOLX</name>
<protein>
    <submittedName>
        <fullName evidence="2">Protein of uncharacterized function (DUF1378)</fullName>
    </submittedName>
</protein>
<keyword evidence="1" id="KW-1133">Transmembrane helix</keyword>
<sequence length="60" mass="6873">MTFLNQLMLYFCTAVCVMYLLSGGYRAVRDFWRRQIDKRAAERISASQSAGSKPEDPLIP</sequence>